<dbReference type="GeneID" id="49610719"/>
<organism evidence="1 2">
    <name type="scientific">Latilactobacillus curvatus</name>
    <name type="common">Lactobacillus curvatus</name>
    <dbReference type="NCBI Taxonomy" id="28038"/>
    <lineage>
        <taxon>Bacteria</taxon>
        <taxon>Bacillati</taxon>
        <taxon>Bacillota</taxon>
        <taxon>Bacilli</taxon>
        <taxon>Lactobacillales</taxon>
        <taxon>Lactobacillaceae</taxon>
        <taxon>Latilactobacillus</taxon>
    </lineage>
</organism>
<protein>
    <submittedName>
        <fullName evidence="1">Uncharacterized protein</fullName>
    </submittedName>
</protein>
<name>A0A8D4ITH1_LATCU</name>
<accession>A0A8D4ITH1</accession>
<evidence type="ECO:0000313" key="2">
    <source>
        <dbReference type="Proteomes" id="UP001215533"/>
    </source>
</evidence>
<dbReference type="RefSeq" id="WP_004271278.1">
    <property type="nucleotide sequence ID" value="NZ_BJOQ01000061.1"/>
</dbReference>
<gene>
    <name evidence="1" type="ORF">PSR33_06470</name>
</gene>
<proteinExistence type="predicted"/>
<dbReference type="Proteomes" id="UP001215533">
    <property type="component" value="Chromosome"/>
</dbReference>
<reference evidence="1" key="1">
    <citation type="submission" date="2023-02" db="EMBL/GenBank/DDBJ databases">
        <title>Complete genome sequence of Lactobacillus curvatus CACC879 isolated from Pig feces.</title>
        <authorList>
            <person name="Park S."/>
            <person name="Park M.A."/>
            <person name="Kim D.-H."/>
            <person name="Kim Y."/>
        </authorList>
    </citation>
    <scope>NUCLEOTIDE SEQUENCE</scope>
    <source>
        <strain evidence="1">CACC879</strain>
    </source>
</reference>
<sequence>MDRESLLEMINNPESILKADKKTLKQRIEQQRLTADEYAEAAIDTGKSKGRELVVDILNGSLGSLIFDVIETGDELGQNISDMKKSLVVASYVQKSDDHDKALQCIVDLITDPYGLTLYSKLIEILNDSPADDDTLNVLANVLRNISNDSDLKEHFSNKRVVLSMIAKLSPQALLVLQKANRWPIMKAPNKASITVGGIMNGDNSEYIAQGLLKTEIFNDISITSLGLAIKELEVNGLCFTASGTFGGKNAVQETLTDSGKEVYKLIY</sequence>
<dbReference type="AlphaFoldDB" id="A0A8D4ITH1"/>
<evidence type="ECO:0000313" key="1">
    <source>
        <dbReference type="EMBL" id="WDC91828.1"/>
    </source>
</evidence>
<dbReference type="EMBL" id="CP117683">
    <property type="protein sequence ID" value="WDC91828.1"/>
    <property type="molecule type" value="Genomic_DNA"/>
</dbReference>